<gene>
    <name evidence="1" type="ORF">SDC9_126942</name>
</gene>
<evidence type="ECO:0000313" key="1">
    <source>
        <dbReference type="EMBL" id="MPM79900.1"/>
    </source>
</evidence>
<accession>A0A645CRZ8</accession>
<name>A0A645CRZ8_9ZZZZ</name>
<reference evidence="1" key="1">
    <citation type="submission" date="2019-08" db="EMBL/GenBank/DDBJ databases">
        <authorList>
            <person name="Kucharzyk K."/>
            <person name="Murdoch R.W."/>
            <person name="Higgins S."/>
            <person name="Loffler F."/>
        </authorList>
    </citation>
    <scope>NUCLEOTIDE SEQUENCE</scope>
</reference>
<organism evidence="1">
    <name type="scientific">bioreactor metagenome</name>
    <dbReference type="NCBI Taxonomy" id="1076179"/>
    <lineage>
        <taxon>unclassified sequences</taxon>
        <taxon>metagenomes</taxon>
        <taxon>ecological metagenomes</taxon>
    </lineage>
</organism>
<dbReference type="EMBL" id="VSSQ01029675">
    <property type="protein sequence ID" value="MPM79900.1"/>
    <property type="molecule type" value="Genomic_DNA"/>
</dbReference>
<dbReference type="AlphaFoldDB" id="A0A645CRZ8"/>
<proteinExistence type="predicted"/>
<protein>
    <recommendedName>
        <fullName evidence="2">DUF4340 domain-containing protein</fullName>
    </recommendedName>
</protein>
<evidence type="ECO:0008006" key="2">
    <source>
        <dbReference type="Google" id="ProtNLM"/>
    </source>
</evidence>
<sequence>MIYPGNFVPSSYNYSTVILQHFITLVGESVEEYGINKYLTAQTSDEKTKFIEILNKYGFLDENGKFLYELSYSYDNVSTTLYVSKLDENNYYHIYSPRYDIIASMPKDSFSWIEWDLIKYVDSGIFSMNINNVKRIEFTSPSANASFDLSYINEGKKDDLTVMCEQSGKRVTTTNFREFYKQMLYVANAGYADSDNGEAASAQLKIITVDDIVRTYTFYDISSLRSYYTVDGNGNFYVSRSYVKKLIEDISLLLKDDFDVPAGSPDKIVVASRNDF</sequence>
<comment type="caution">
    <text evidence="1">The sequence shown here is derived from an EMBL/GenBank/DDBJ whole genome shotgun (WGS) entry which is preliminary data.</text>
</comment>